<evidence type="ECO:0000256" key="4">
    <source>
        <dbReference type="SAM" id="MobiDB-lite"/>
    </source>
</evidence>
<dbReference type="EMBL" id="AP023440">
    <property type="protein sequence ID" value="BCL29558.1"/>
    <property type="molecule type" value="Genomic_DNA"/>
</dbReference>
<dbReference type="KEGG" id="sgm:GCM10017557_44170"/>
<dbReference type="SUPFAM" id="SSF53474">
    <property type="entry name" value="alpha/beta-Hydrolases"/>
    <property type="match status" value="1"/>
</dbReference>
<feature type="region of interest" description="Disordered" evidence="4">
    <location>
        <begin position="40"/>
        <end position="64"/>
    </location>
</feature>
<proteinExistence type="inferred from homology"/>
<evidence type="ECO:0000256" key="3">
    <source>
        <dbReference type="ARBA" id="ARBA00022801"/>
    </source>
</evidence>
<dbReference type="GO" id="GO:0016787">
    <property type="term" value="F:hydrolase activity"/>
    <property type="evidence" value="ECO:0007669"/>
    <property type="project" value="UniProtKB-KW"/>
</dbReference>
<sequence length="540" mass="57441">MEGNTMEKTRSLRGSGFPGGRRFTVALMVTTLAGSGLAACSSEADDAPPTKTAGEAAGRSTATASLKWGKCPEPAKGTERAAGLTCATLKVPLNYQEPGGAKIDVAVSRLATAKPGKRRGVLLLNPGGPALGGIEMPSAMAKTLPRSVRDSYDLIGFDPRGVEHSTPQSCGLENPSVAALFPYPAADGSITENAALAEADARKCADTVGKNLKHFTTANTARDMDRIRQALGEKKISYWGQSYGTYLGAVYRTLFQKHTDRMVLEGNVNPDKVWADEVADTWGKGMADRFPDAARVAAAQDSTLGLGDDVEKVTATYLRLADRLDREPAPVPGTPLSLDGPLLRTITYSMLLHNDTLTPLTQFWKAAADLADGSTTEADKAVLKQVFADTPTTPGVPADNQATLFLALTCGDVEWPRDIDGYATRSAADRKAWPLTAGMPANVWPCAFWEKPAEPTVTVTDKGSRNTLILQNRRDNATPWEGGVGLHQALGDRSGFVGVDNGGHYVYNEGSACADKATVTFLTTGRLPTKDVHCTDVRQK</sequence>
<evidence type="ECO:0000256" key="1">
    <source>
        <dbReference type="ARBA" id="ARBA00010088"/>
    </source>
</evidence>
<accession>A0A7G1P2C6</accession>
<keyword evidence="7" id="KW-1185">Reference proteome</keyword>
<comment type="similarity">
    <text evidence="1">Belongs to the peptidase S33 family.</text>
</comment>
<evidence type="ECO:0000256" key="2">
    <source>
        <dbReference type="ARBA" id="ARBA00022729"/>
    </source>
</evidence>
<dbReference type="AlphaFoldDB" id="A0A7G1P2C6"/>
<dbReference type="InterPro" id="IPR029058">
    <property type="entry name" value="AB_hydrolase_fold"/>
</dbReference>
<gene>
    <name evidence="6" type="ORF">GCM10017557_44170</name>
</gene>
<evidence type="ECO:0000313" key="7">
    <source>
        <dbReference type="Proteomes" id="UP000516444"/>
    </source>
</evidence>
<feature type="domain" description="Peptidase S33 tripeptidyl aminopeptidase-like C-terminal" evidence="5">
    <location>
        <begin position="442"/>
        <end position="534"/>
    </location>
</feature>
<evidence type="ECO:0000259" key="5">
    <source>
        <dbReference type="Pfam" id="PF08386"/>
    </source>
</evidence>
<name>A0A7G1P2C6_9ACTN</name>
<keyword evidence="3 6" id="KW-0378">Hydrolase</keyword>
<dbReference type="Pfam" id="PF08386">
    <property type="entry name" value="Abhydrolase_4"/>
    <property type="match status" value="1"/>
</dbReference>
<dbReference type="Gene3D" id="3.40.50.1820">
    <property type="entry name" value="alpha/beta hydrolase"/>
    <property type="match status" value="1"/>
</dbReference>
<dbReference type="PANTHER" id="PTHR43248:SF29">
    <property type="entry name" value="TRIPEPTIDYL AMINOPEPTIDASE"/>
    <property type="match status" value="1"/>
</dbReference>
<protein>
    <submittedName>
        <fullName evidence="6">Alpha/beta hydrolase</fullName>
    </submittedName>
</protein>
<dbReference type="Proteomes" id="UP000516444">
    <property type="component" value="Chromosome"/>
</dbReference>
<reference evidence="6 7" key="1">
    <citation type="journal article" date="2014" name="Int. J. Syst. Evol. Microbiol.">
        <title>Complete genome sequence of Corynebacterium casei LMG S-19264T (=DSM 44701T), isolated from a smear-ripened cheese.</title>
        <authorList>
            <consortium name="US DOE Joint Genome Institute (JGI-PGF)"/>
            <person name="Walter F."/>
            <person name="Albersmeier A."/>
            <person name="Kalinowski J."/>
            <person name="Ruckert C."/>
        </authorList>
    </citation>
    <scope>NUCLEOTIDE SEQUENCE [LARGE SCALE GENOMIC DNA]</scope>
    <source>
        <strain evidence="6 7">JCM 4677</strain>
    </source>
</reference>
<dbReference type="InterPro" id="IPR013595">
    <property type="entry name" value="Pept_S33_TAP-like_C"/>
</dbReference>
<evidence type="ECO:0000313" key="6">
    <source>
        <dbReference type="EMBL" id="BCL29558.1"/>
    </source>
</evidence>
<organism evidence="6 7">
    <name type="scientific">Streptomyces aurantiacus</name>
    <dbReference type="NCBI Taxonomy" id="47760"/>
    <lineage>
        <taxon>Bacteria</taxon>
        <taxon>Bacillati</taxon>
        <taxon>Actinomycetota</taxon>
        <taxon>Actinomycetes</taxon>
        <taxon>Kitasatosporales</taxon>
        <taxon>Streptomycetaceae</taxon>
        <taxon>Streptomyces</taxon>
        <taxon>Streptomyces aurantiacus group</taxon>
    </lineage>
</organism>
<dbReference type="InterPro" id="IPR051601">
    <property type="entry name" value="Serine_prot/Carboxylest_S33"/>
</dbReference>
<dbReference type="PANTHER" id="PTHR43248">
    <property type="entry name" value="2-SUCCINYL-6-HYDROXY-2,4-CYCLOHEXADIENE-1-CARBOXYLATE SYNTHASE"/>
    <property type="match status" value="1"/>
</dbReference>
<keyword evidence="2" id="KW-0732">Signal</keyword>